<dbReference type="InterPro" id="IPR011009">
    <property type="entry name" value="Kinase-like_dom_sf"/>
</dbReference>
<dbReference type="GO" id="GO:0004674">
    <property type="term" value="F:protein serine/threonine kinase activity"/>
    <property type="evidence" value="ECO:0007669"/>
    <property type="project" value="UniProtKB-KW"/>
</dbReference>
<feature type="domain" description="Protein kinase" evidence="1">
    <location>
        <begin position="284"/>
        <end position="615"/>
    </location>
</feature>
<gene>
    <name evidence="2" type="ORF">CDL12_18098</name>
</gene>
<organism evidence="2 3">
    <name type="scientific">Handroanthus impetiginosus</name>
    <dbReference type="NCBI Taxonomy" id="429701"/>
    <lineage>
        <taxon>Eukaryota</taxon>
        <taxon>Viridiplantae</taxon>
        <taxon>Streptophyta</taxon>
        <taxon>Embryophyta</taxon>
        <taxon>Tracheophyta</taxon>
        <taxon>Spermatophyta</taxon>
        <taxon>Magnoliopsida</taxon>
        <taxon>eudicotyledons</taxon>
        <taxon>Gunneridae</taxon>
        <taxon>Pentapetalae</taxon>
        <taxon>asterids</taxon>
        <taxon>lamiids</taxon>
        <taxon>Lamiales</taxon>
        <taxon>Bignoniaceae</taxon>
        <taxon>Crescentiina</taxon>
        <taxon>Tabebuia alliance</taxon>
        <taxon>Handroanthus</taxon>
    </lineage>
</organism>
<evidence type="ECO:0000313" key="3">
    <source>
        <dbReference type="Proteomes" id="UP000231279"/>
    </source>
</evidence>
<dbReference type="InterPro" id="IPR050994">
    <property type="entry name" value="At_inactive_RLKs"/>
</dbReference>
<sequence>MSAIYDNWERLVAAVLKREELWQLFHAQSRSPSILSEASSFRSSFNLGSPTNDLAFEFSSLGSSSRSRRVPPKLVVISNFSPAVNVNNLHRASTELLGRGTFGSMYSAVMDNGVKIVVKRLKSTSISELDFKHHVDVVGNVRHKNETRVKIAIGAARGLAEIHTQNRGELVHGNIKSSNVFLNGQKYGCVSDLGLANMIETTFMRTTLCYAPEVKSTRNVSQASDVYSFGVVDLVKLVGSVKCKEQAAKVFDEDLLKHPTIREEMVKMLQIGIKCVTKSIKKRPKMMNPQSHGPFRKELVFIENPDPTFDLRDMLRATRATIQAILKSGNPIIVKILWNVHVTYEDFQQHMDVIGRMRHENVAELKAYHFSSDVKILVYDYYNQDSESALLHGTDRASLDPPTRLKITVGAARGIAHIHRQDGGKLVHGNIKSSNIFVNENKYGIVSDVGLAKLIAPIRVSTTATPGYFAPEITDTSEVSQASDVYSFGVVLLEVVCRKHFQRLISVGKVIFLVEWIKYVPCIRWITQVLHRKLLRYLVPEAYVVQLMQIALDCVAILSNQRLRMPEIVKILEEINRIGPSNDVSSLEDQSDETWGQPSLESRLEDLLDDLLPKL</sequence>
<dbReference type="Gene3D" id="1.10.510.10">
    <property type="entry name" value="Transferase(Phosphotransferase) domain 1"/>
    <property type="match status" value="2"/>
</dbReference>
<dbReference type="InterPro" id="IPR000719">
    <property type="entry name" value="Prot_kinase_dom"/>
</dbReference>
<keyword evidence="3" id="KW-1185">Reference proteome</keyword>
<dbReference type="EMBL" id="NKXS01003561">
    <property type="protein sequence ID" value="PIN09313.1"/>
    <property type="molecule type" value="Genomic_DNA"/>
</dbReference>
<dbReference type="SUPFAM" id="SSF56112">
    <property type="entry name" value="Protein kinase-like (PK-like)"/>
    <property type="match status" value="2"/>
</dbReference>
<feature type="domain" description="Protein kinase" evidence="1">
    <location>
        <begin position="1"/>
        <end position="295"/>
    </location>
</feature>
<protein>
    <submittedName>
        <fullName evidence="2">Serine/threonine protein kinase</fullName>
        <ecNumber evidence="2">2.7.11.1</ecNumber>
    </submittedName>
</protein>
<dbReference type="STRING" id="429701.A0A2G9GVK5"/>
<dbReference type="Proteomes" id="UP000231279">
    <property type="component" value="Unassembled WGS sequence"/>
</dbReference>
<evidence type="ECO:0000259" key="1">
    <source>
        <dbReference type="PROSITE" id="PS50011"/>
    </source>
</evidence>
<dbReference type="Pfam" id="PF07714">
    <property type="entry name" value="PK_Tyr_Ser-Thr"/>
    <property type="match status" value="2"/>
</dbReference>
<keyword evidence="2" id="KW-0723">Serine/threonine-protein kinase</keyword>
<proteinExistence type="predicted"/>
<dbReference type="AlphaFoldDB" id="A0A2G9GVK5"/>
<reference evidence="3" key="1">
    <citation type="journal article" date="2018" name="Gigascience">
        <title>Genome assembly of the Pink Ipe (Handroanthus impetiginosus, Bignoniaceae), a highly valued, ecologically keystone Neotropical timber forest tree.</title>
        <authorList>
            <person name="Silva-Junior O.B."/>
            <person name="Grattapaglia D."/>
            <person name="Novaes E."/>
            <person name="Collevatti R.G."/>
        </authorList>
    </citation>
    <scope>NUCLEOTIDE SEQUENCE [LARGE SCALE GENOMIC DNA]</scope>
    <source>
        <strain evidence="3">cv. UFG-1</strain>
    </source>
</reference>
<comment type="caution">
    <text evidence="2">The sequence shown here is derived from an EMBL/GenBank/DDBJ whole genome shotgun (WGS) entry which is preliminary data.</text>
</comment>
<dbReference type="EC" id="2.7.11.1" evidence="2"/>
<dbReference type="OrthoDB" id="540454at2759"/>
<dbReference type="InterPro" id="IPR001245">
    <property type="entry name" value="Ser-Thr/Tyr_kinase_cat_dom"/>
</dbReference>
<dbReference type="GO" id="GO:0005524">
    <property type="term" value="F:ATP binding"/>
    <property type="evidence" value="ECO:0007669"/>
    <property type="project" value="InterPro"/>
</dbReference>
<dbReference type="Gene3D" id="3.30.200.20">
    <property type="entry name" value="Phosphorylase Kinase, domain 1"/>
    <property type="match status" value="2"/>
</dbReference>
<accession>A0A2G9GVK5</accession>
<dbReference type="PANTHER" id="PTHR48010:SF1">
    <property type="entry name" value="PROTEIN KINASE DOMAIN-CONTAINING PROTEIN"/>
    <property type="match status" value="1"/>
</dbReference>
<evidence type="ECO:0000313" key="2">
    <source>
        <dbReference type="EMBL" id="PIN09313.1"/>
    </source>
</evidence>
<dbReference type="PROSITE" id="PS50011">
    <property type="entry name" value="PROTEIN_KINASE_DOM"/>
    <property type="match status" value="2"/>
</dbReference>
<name>A0A2G9GVK5_9LAMI</name>
<dbReference type="PANTHER" id="PTHR48010">
    <property type="entry name" value="OS05G0588300 PROTEIN"/>
    <property type="match status" value="1"/>
</dbReference>
<keyword evidence="2" id="KW-0418">Kinase</keyword>
<keyword evidence="2" id="KW-0808">Transferase</keyword>